<sequence>MPGKENMALILAAITDRLEALLPQAAPDSLAQTVEALKLRRLGQARELRDYLSTHDDALTSGDSDGPAPHLRLLDALAADHPQVVRARCTDCGQQRTLRHRSPDGRRCVNCYARRNVEPCGRCGKTRRTYTREKGERPVCDRCWRADPANWEPCFLCDQPKLVVARIAGQPLCQVCAPRPTHRCGFCGREAPAHAMVDEVPQCGICYQKAHARPCEKCGREVSDRRFNPDGTRVCGRCWIIPMLDCSVCGEKKPCRQGTRGRWPRCTSCYRKTRPRRTCARCHKDKVIHCRLPLGNVCSPCYTNIGRRPAQCANCGQRRPLLGRDDQQRLICGPCTDNDRDWSCRTCQNVALRIADGNCAACVVHERVDRLLSTRSGLPHPQLAPLRSLLATETEADPYPILAWLYRAEWAKLLGRLADEHDHITHTVLDALPPRRHVQYLRTVLVNSGVLPQRDEHVDSTTPWLNEVLADLPETTVRIVRPYAMWSVLRQARSRARRRSPTRSVRKYIRSRILLVIRFLKWLDTNGLSLETLTQHELDTWIDSGSVNHYRLRGFINWANARSLTTHPLEVPWVGGEDPTEFLDEDQRWALLKRCLDEEGIDLHLRVAAALLLLYGFIPTQIVRLTTEDISQVEERTYLLLDSHPVLLPPRLAELLARLADSPSFSRRPIVENAASQGKWLFPGFQPGIHMDHGRLTAELNQKLGIRVRTARNSALCALAADLPAPVLADLLRLHISTAVRWTHLVRRDWTSFIAAQKARSSGAVSAHTARSE</sequence>
<proteinExistence type="predicted"/>
<dbReference type="EMBL" id="VFQC01000001">
    <property type="protein sequence ID" value="TQN32314.1"/>
    <property type="molecule type" value="Genomic_DNA"/>
</dbReference>
<protein>
    <recommendedName>
        <fullName evidence="3">Site-specific recombinase XerD</fullName>
    </recommendedName>
</protein>
<dbReference type="AlphaFoldDB" id="A0A543NKI0"/>
<gene>
    <name evidence="1" type="ORF">FHX37_2265</name>
</gene>
<accession>A0A543NKI0</accession>
<comment type="caution">
    <text evidence="1">The sequence shown here is derived from an EMBL/GenBank/DDBJ whole genome shotgun (WGS) entry which is preliminary data.</text>
</comment>
<evidence type="ECO:0000313" key="1">
    <source>
        <dbReference type="EMBL" id="TQN32314.1"/>
    </source>
</evidence>
<dbReference type="InterPro" id="IPR011010">
    <property type="entry name" value="DNA_brk_join_enz"/>
</dbReference>
<name>A0A543NKI0_9ACTN</name>
<dbReference type="GO" id="GO:0003677">
    <property type="term" value="F:DNA binding"/>
    <property type="evidence" value="ECO:0007669"/>
    <property type="project" value="InterPro"/>
</dbReference>
<dbReference type="Proteomes" id="UP000317422">
    <property type="component" value="Unassembled WGS sequence"/>
</dbReference>
<organism evidence="1 2">
    <name type="scientific">Haloactinospora alba</name>
    <dbReference type="NCBI Taxonomy" id="405555"/>
    <lineage>
        <taxon>Bacteria</taxon>
        <taxon>Bacillati</taxon>
        <taxon>Actinomycetota</taxon>
        <taxon>Actinomycetes</taxon>
        <taxon>Streptosporangiales</taxon>
        <taxon>Nocardiopsidaceae</taxon>
        <taxon>Haloactinospora</taxon>
    </lineage>
</organism>
<reference evidence="1 2" key="1">
    <citation type="submission" date="2019-06" db="EMBL/GenBank/DDBJ databases">
        <title>Sequencing the genomes of 1000 actinobacteria strains.</title>
        <authorList>
            <person name="Klenk H.-P."/>
        </authorList>
    </citation>
    <scope>NUCLEOTIDE SEQUENCE [LARGE SCALE GENOMIC DNA]</scope>
    <source>
        <strain evidence="1 2">DSM 45015</strain>
    </source>
</reference>
<dbReference type="SUPFAM" id="SSF56349">
    <property type="entry name" value="DNA breaking-rejoining enzymes"/>
    <property type="match status" value="1"/>
</dbReference>
<evidence type="ECO:0000313" key="2">
    <source>
        <dbReference type="Proteomes" id="UP000317422"/>
    </source>
</evidence>
<evidence type="ECO:0008006" key="3">
    <source>
        <dbReference type="Google" id="ProtNLM"/>
    </source>
</evidence>
<keyword evidence="2" id="KW-1185">Reference proteome</keyword>